<comment type="caution">
    <text evidence="5">The sequence shown here is derived from an EMBL/GenBank/DDBJ whole genome shotgun (WGS) entry which is preliminary data.</text>
</comment>
<proteinExistence type="predicted"/>
<dbReference type="Proteomes" id="UP000604046">
    <property type="component" value="Unassembled WGS sequence"/>
</dbReference>
<feature type="domain" description="HTH La-type RNA-binding" evidence="4">
    <location>
        <begin position="106"/>
        <end position="182"/>
    </location>
</feature>
<feature type="region of interest" description="Disordered" evidence="3">
    <location>
        <begin position="65"/>
        <end position="104"/>
    </location>
</feature>
<dbReference type="AlphaFoldDB" id="A0A812TVS3"/>
<reference evidence="5" key="1">
    <citation type="submission" date="2021-02" db="EMBL/GenBank/DDBJ databases">
        <authorList>
            <person name="Dougan E. K."/>
            <person name="Rhodes N."/>
            <person name="Thang M."/>
            <person name="Chan C."/>
        </authorList>
    </citation>
    <scope>NUCLEOTIDE SEQUENCE</scope>
</reference>
<evidence type="ECO:0000256" key="3">
    <source>
        <dbReference type="SAM" id="MobiDB-lite"/>
    </source>
</evidence>
<dbReference type="SUPFAM" id="SSF46785">
    <property type="entry name" value="Winged helix' DNA-binding domain"/>
    <property type="match status" value="1"/>
</dbReference>
<dbReference type="EMBL" id="CAJNDS010002638">
    <property type="protein sequence ID" value="CAE7553763.1"/>
    <property type="molecule type" value="Genomic_DNA"/>
</dbReference>
<dbReference type="InterPro" id="IPR006630">
    <property type="entry name" value="La_HTH"/>
</dbReference>
<dbReference type="GO" id="GO:0005737">
    <property type="term" value="C:cytoplasm"/>
    <property type="evidence" value="ECO:0007669"/>
    <property type="project" value="UniProtKB-ARBA"/>
</dbReference>
<dbReference type="Gene3D" id="1.10.10.10">
    <property type="entry name" value="Winged helix-like DNA-binding domain superfamily/Winged helix DNA-binding domain"/>
    <property type="match status" value="1"/>
</dbReference>
<dbReference type="InterPro" id="IPR045180">
    <property type="entry name" value="La_dom_prot"/>
</dbReference>
<sequence>MVPAREVVRFRVRTPAGLTDFQAGQCVGAGMASGVSQVTISQDGSSRSFFVDSLFQVGVFQAGGAEGPAPEESSSAAHKRPEKRTPPAMERASPKEPRFQSAPVDKRKVEQLRYAIRSQFEYYFGDVNYAKDNFLRSQADEDGWTSLRLVAKFNRVRELTEDLDVVRQAIEASTVVDISECR</sequence>
<feature type="non-terminal residue" evidence="5">
    <location>
        <position position="182"/>
    </location>
</feature>
<keyword evidence="6" id="KW-1185">Reference proteome</keyword>
<protein>
    <submittedName>
        <fullName evidence="5">Larp-1 protein</fullName>
    </submittedName>
</protein>
<feature type="compositionally biased region" description="Basic and acidic residues" evidence="3">
    <location>
        <begin position="92"/>
        <end position="104"/>
    </location>
</feature>
<dbReference type="Pfam" id="PF05383">
    <property type="entry name" value="La"/>
    <property type="match status" value="1"/>
</dbReference>
<dbReference type="GO" id="GO:0003723">
    <property type="term" value="F:RNA binding"/>
    <property type="evidence" value="ECO:0007669"/>
    <property type="project" value="UniProtKB-UniRule"/>
</dbReference>
<name>A0A812TVS3_9DINO</name>
<evidence type="ECO:0000256" key="2">
    <source>
        <dbReference type="PROSITE-ProRule" id="PRU00332"/>
    </source>
</evidence>
<gene>
    <name evidence="5" type="primary">larp-1</name>
    <name evidence="5" type="ORF">SNAT2548_LOCUS31102</name>
</gene>
<evidence type="ECO:0000256" key="1">
    <source>
        <dbReference type="ARBA" id="ARBA00022884"/>
    </source>
</evidence>
<evidence type="ECO:0000313" key="5">
    <source>
        <dbReference type="EMBL" id="CAE7553763.1"/>
    </source>
</evidence>
<dbReference type="PROSITE" id="PS50961">
    <property type="entry name" value="HTH_LA"/>
    <property type="match status" value="1"/>
</dbReference>
<keyword evidence="1 2" id="KW-0694">RNA-binding</keyword>
<dbReference type="SMART" id="SM00715">
    <property type="entry name" value="LA"/>
    <property type="match status" value="1"/>
</dbReference>
<dbReference type="InterPro" id="IPR036388">
    <property type="entry name" value="WH-like_DNA-bd_sf"/>
</dbReference>
<dbReference type="InterPro" id="IPR036390">
    <property type="entry name" value="WH_DNA-bd_sf"/>
</dbReference>
<accession>A0A812TVS3</accession>
<evidence type="ECO:0000259" key="4">
    <source>
        <dbReference type="PROSITE" id="PS50961"/>
    </source>
</evidence>
<dbReference type="PANTHER" id="PTHR22792">
    <property type="entry name" value="LUPUS LA PROTEIN-RELATED"/>
    <property type="match status" value="1"/>
</dbReference>
<dbReference type="OrthoDB" id="340227at2759"/>
<dbReference type="CDD" id="cd07323">
    <property type="entry name" value="LAM"/>
    <property type="match status" value="1"/>
</dbReference>
<evidence type="ECO:0000313" key="6">
    <source>
        <dbReference type="Proteomes" id="UP000604046"/>
    </source>
</evidence>
<dbReference type="PANTHER" id="PTHR22792:SF132">
    <property type="entry name" value="LA-RELATED PROTEIN 1"/>
    <property type="match status" value="1"/>
</dbReference>
<organism evidence="5 6">
    <name type="scientific">Symbiodinium natans</name>
    <dbReference type="NCBI Taxonomy" id="878477"/>
    <lineage>
        <taxon>Eukaryota</taxon>
        <taxon>Sar</taxon>
        <taxon>Alveolata</taxon>
        <taxon>Dinophyceae</taxon>
        <taxon>Suessiales</taxon>
        <taxon>Symbiodiniaceae</taxon>
        <taxon>Symbiodinium</taxon>
    </lineage>
</organism>